<gene>
    <name evidence="2" type="ORF">BJP34_00525</name>
</gene>
<feature type="region of interest" description="Disordered" evidence="1">
    <location>
        <begin position="46"/>
        <end position="68"/>
    </location>
</feature>
<protein>
    <submittedName>
        <fullName evidence="2">Uncharacterized protein</fullName>
    </submittedName>
</protein>
<dbReference type="EMBL" id="CP017599">
    <property type="protein sequence ID" value="AOW98119.1"/>
    <property type="molecule type" value="Genomic_DNA"/>
</dbReference>
<evidence type="ECO:0000256" key="1">
    <source>
        <dbReference type="SAM" id="MobiDB-lite"/>
    </source>
</evidence>
<dbReference type="AlphaFoldDB" id="A0A1D8TKH2"/>
<reference evidence="3" key="1">
    <citation type="submission" date="2016-10" db="EMBL/GenBank/DDBJ databases">
        <title>Comparative genomics uncovers the prolific and rare metabolic potential of the cyanobacterial genus Moorea.</title>
        <authorList>
            <person name="Leao T."/>
            <person name="Castelao G."/>
            <person name="Korobeynikov A."/>
            <person name="Monroe E.A."/>
            <person name="Podell S."/>
            <person name="Glukhov E."/>
            <person name="Allen E."/>
            <person name="Gerwick W.H."/>
            <person name="Gerwick L."/>
        </authorList>
    </citation>
    <scope>NUCLEOTIDE SEQUENCE [LARGE SCALE GENOMIC DNA]</scope>
    <source>
        <strain evidence="3">PAL-8-15-08-1</strain>
    </source>
</reference>
<name>A0A1D8TKH2_9CYAN</name>
<proteinExistence type="predicted"/>
<evidence type="ECO:0000313" key="2">
    <source>
        <dbReference type="EMBL" id="AOW98119.1"/>
    </source>
</evidence>
<sequence>MTNVLGKKATNSRAALSFPGRVWYCWADRNLWHYLTLLAPFSDSLNAPRDQNLNPSPLSSRRSVKPIG</sequence>
<dbReference type="KEGG" id="mpro:BJP34_00525"/>
<accession>A0A1D8TKH2</accession>
<dbReference type="Proteomes" id="UP000177870">
    <property type="component" value="Chromosome"/>
</dbReference>
<organism evidence="2 3">
    <name type="scientific">Moorena producens PAL-8-15-08-1</name>
    <dbReference type="NCBI Taxonomy" id="1458985"/>
    <lineage>
        <taxon>Bacteria</taxon>
        <taxon>Bacillati</taxon>
        <taxon>Cyanobacteriota</taxon>
        <taxon>Cyanophyceae</taxon>
        <taxon>Coleofasciculales</taxon>
        <taxon>Coleofasciculaceae</taxon>
        <taxon>Moorena</taxon>
    </lineage>
</organism>
<evidence type="ECO:0000313" key="3">
    <source>
        <dbReference type="Proteomes" id="UP000177870"/>
    </source>
</evidence>
<feature type="compositionally biased region" description="Polar residues" evidence="1">
    <location>
        <begin position="46"/>
        <end position="61"/>
    </location>
</feature>